<protein>
    <submittedName>
        <fullName evidence="1">Uncharacterized protein</fullName>
    </submittedName>
</protein>
<reference evidence="1 2" key="1">
    <citation type="submission" date="2021-07" db="EMBL/GenBank/DDBJ databases">
        <title>Paenibacillus radiodurans sp. nov., isolated from the southeastern edge of Tengger Desert.</title>
        <authorList>
            <person name="Zhang G."/>
        </authorList>
    </citation>
    <scope>NUCLEOTIDE SEQUENCE [LARGE SCALE GENOMIC DNA]</scope>
    <source>
        <strain evidence="1 2">DT7-4</strain>
    </source>
</reference>
<evidence type="ECO:0000313" key="2">
    <source>
        <dbReference type="Proteomes" id="UP000812277"/>
    </source>
</evidence>
<keyword evidence="2" id="KW-1185">Reference proteome</keyword>
<dbReference type="EMBL" id="JAHZIJ010000009">
    <property type="protein sequence ID" value="MBW7475893.1"/>
    <property type="molecule type" value="Genomic_DNA"/>
</dbReference>
<dbReference type="Gene3D" id="3.80.10.10">
    <property type="entry name" value="Ribonuclease Inhibitor"/>
    <property type="match status" value="1"/>
</dbReference>
<sequence length="309" mass="34554">MVIFESKEINLEETNYRELIAIDEGVNAINLHNDSGVHIDGDSLAEHLAHVEGIEGIQSLSVKFSSKLLDVKVIRGLPGLTRLHVNGHRIQTLDGLESFRSGQHLDIVTGSNRKRRIANIAQAPINNLTLEYARVEDFMDIGLSTTIRKLQLSGSPSPDFQDWSSVPLESLFFSKGKFSELLDTGHVQSLEKLTLIGCRNLERFVGDHSGINKLLVDNCKRLDVRTVAAFRRLESLTLNGSSQRLSLTDFVVNEQLQSLNLLNCEVDVNIDDLKSFLPRLEKLHISKLKKEQILSLREQNPSVAINMGL</sequence>
<dbReference type="Proteomes" id="UP000812277">
    <property type="component" value="Unassembled WGS sequence"/>
</dbReference>
<dbReference type="InterPro" id="IPR032675">
    <property type="entry name" value="LRR_dom_sf"/>
</dbReference>
<dbReference type="RefSeq" id="WP_219873134.1">
    <property type="nucleotide sequence ID" value="NZ_JAHZIJ010000009.1"/>
</dbReference>
<comment type="caution">
    <text evidence="1">The sequence shown here is derived from an EMBL/GenBank/DDBJ whole genome shotgun (WGS) entry which is preliminary data.</text>
</comment>
<organism evidence="1 2">
    <name type="scientific">Paenibacillus oenotherae</name>
    <dbReference type="NCBI Taxonomy" id="1435645"/>
    <lineage>
        <taxon>Bacteria</taxon>
        <taxon>Bacillati</taxon>
        <taxon>Bacillota</taxon>
        <taxon>Bacilli</taxon>
        <taxon>Bacillales</taxon>
        <taxon>Paenibacillaceae</taxon>
        <taxon>Paenibacillus</taxon>
    </lineage>
</organism>
<gene>
    <name evidence="1" type="ORF">K0T92_14195</name>
</gene>
<accession>A0ABS7D7G9</accession>
<evidence type="ECO:0000313" key="1">
    <source>
        <dbReference type="EMBL" id="MBW7475893.1"/>
    </source>
</evidence>
<name>A0ABS7D7G9_9BACL</name>
<dbReference type="SUPFAM" id="SSF52058">
    <property type="entry name" value="L domain-like"/>
    <property type="match status" value="1"/>
</dbReference>
<proteinExistence type="predicted"/>